<gene>
    <name evidence="2" type="ORF">K8V20_09140</name>
</gene>
<protein>
    <submittedName>
        <fullName evidence="2">Kinase to dihydroxyacetone kinase</fullName>
    </submittedName>
</protein>
<dbReference type="InterPro" id="IPR048394">
    <property type="entry name" value="FakA-like_M"/>
</dbReference>
<evidence type="ECO:0000313" key="2">
    <source>
        <dbReference type="EMBL" id="HJG28789.1"/>
    </source>
</evidence>
<feature type="domain" description="Fatty acid kinase subunit A-like middle" evidence="1">
    <location>
        <begin position="3"/>
        <end position="78"/>
    </location>
</feature>
<reference evidence="2" key="1">
    <citation type="journal article" date="2021" name="PeerJ">
        <title>Extensive microbial diversity within the chicken gut microbiome revealed by metagenomics and culture.</title>
        <authorList>
            <person name="Gilroy R."/>
            <person name="Ravi A."/>
            <person name="Getino M."/>
            <person name="Pursley I."/>
            <person name="Horton D.L."/>
            <person name="Alikhan N.F."/>
            <person name="Baker D."/>
            <person name="Gharbi K."/>
            <person name="Hall N."/>
            <person name="Watson M."/>
            <person name="Adriaenssens E.M."/>
            <person name="Foster-Nyarko E."/>
            <person name="Jarju S."/>
            <person name="Secka A."/>
            <person name="Antonio M."/>
            <person name="Oren A."/>
            <person name="Chaudhuri R.R."/>
            <person name="La Ragione R."/>
            <person name="Hildebrand F."/>
            <person name="Pallen M.J."/>
        </authorList>
    </citation>
    <scope>NUCLEOTIDE SEQUENCE</scope>
    <source>
        <strain evidence="2">ChiBcec21-2208</strain>
    </source>
</reference>
<evidence type="ECO:0000313" key="3">
    <source>
        <dbReference type="Proteomes" id="UP000782880"/>
    </source>
</evidence>
<dbReference type="EMBL" id="DYVE01000236">
    <property type="protein sequence ID" value="HJG28789.1"/>
    <property type="molecule type" value="Genomic_DNA"/>
</dbReference>
<keyword evidence="2" id="KW-0418">Kinase</keyword>
<organism evidence="2 3">
    <name type="scientific">Subdoligranulum variabile</name>
    <dbReference type="NCBI Taxonomy" id="214851"/>
    <lineage>
        <taxon>Bacteria</taxon>
        <taxon>Bacillati</taxon>
        <taxon>Bacillota</taxon>
        <taxon>Clostridia</taxon>
        <taxon>Eubacteriales</taxon>
        <taxon>Oscillospiraceae</taxon>
        <taxon>Subdoligranulum</taxon>
    </lineage>
</organism>
<evidence type="ECO:0000259" key="1">
    <source>
        <dbReference type="Pfam" id="PF21645"/>
    </source>
</evidence>
<sequence length="82" mass="9267">MKNRFDTQLLIEGHDLDEDVIHDGILNCAEGDCLLVVGDEDLIKVHYHTDTPWKVLEYAATQGDIHTIIIENMERQANGLHG</sequence>
<dbReference type="AlphaFoldDB" id="A0A921IL27"/>
<accession>A0A921IL27</accession>
<reference evidence="2" key="2">
    <citation type="submission" date="2021-09" db="EMBL/GenBank/DDBJ databases">
        <authorList>
            <person name="Gilroy R."/>
        </authorList>
    </citation>
    <scope>NUCLEOTIDE SEQUENCE</scope>
    <source>
        <strain evidence="2">ChiBcec21-2208</strain>
    </source>
</reference>
<name>A0A921IL27_9FIRM</name>
<dbReference type="Proteomes" id="UP000782880">
    <property type="component" value="Unassembled WGS sequence"/>
</dbReference>
<proteinExistence type="predicted"/>
<comment type="caution">
    <text evidence="2">The sequence shown here is derived from an EMBL/GenBank/DDBJ whole genome shotgun (WGS) entry which is preliminary data.</text>
</comment>
<dbReference type="Pfam" id="PF21645">
    <property type="entry name" value="FakA-like_M"/>
    <property type="match status" value="1"/>
</dbReference>
<keyword evidence="2" id="KW-0808">Transferase</keyword>
<dbReference type="GO" id="GO:0016301">
    <property type="term" value="F:kinase activity"/>
    <property type="evidence" value="ECO:0007669"/>
    <property type="project" value="UniProtKB-KW"/>
</dbReference>